<dbReference type="Pfam" id="PF13578">
    <property type="entry name" value="Methyltransf_24"/>
    <property type="match status" value="1"/>
</dbReference>
<dbReference type="AlphaFoldDB" id="A0A9P1D7P7"/>
<keyword evidence="1" id="KW-0106">Calcium</keyword>
<dbReference type="Gene3D" id="1.10.238.10">
    <property type="entry name" value="EF-hand"/>
    <property type="match status" value="1"/>
</dbReference>
<dbReference type="EMBL" id="CAMXCT020003283">
    <property type="protein sequence ID" value="CAL1156901.1"/>
    <property type="molecule type" value="Genomic_DNA"/>
</dbReference>
<dbReference type="SUPFAM" id="SSF53335">
    <property type="entry name" value="S-adenosyl-L-methionine-dependent methyltransferases"/>
    <property type="match status" value="1"/>
</dbReference>
<evidence type="ECO:0000313" key="4">
    <source>
        <dbReference type="EMBL" id="CAL4790838.1"/>
    </source>
</evidence>
<dbReference type="SUPFAM" id="SSF47473">
    <property type="entry name" value="EF-hand"/>
    <property type="match status" value="1"/>
</dbReference>
<feature type="domain" description="EF-hand" evidence="2">
    <location>
        <begin position="109"/>
        <end position="144"/>
    </location>
</feature>
<dbReference type="PROSITE" id="PS00018">
    <property type="entry name" value="EF_HAND_1"/>
    <property type="match status" value="1"/>
</dbReference>
<dbReference type="GO" id="GO:0005509">
    <property type="term" value="F:calcium ion binding"/>
    <property type="evidence" value="ECO:0007669"/>
    <property type="project" value="InterPro"/>
</dbReference>
<organism evidence="3">
    <name type="scientific">Cladocopium goreaui</name>
    <dbReference type="NCBI Taxonomy" id="2562237"/>
    <lineage>
        <taxon>Eukaryota</taxon>
        <taxon>Sar</taxon>
        <taxon>Alveolata</taxon>
        <taxon>Dinophyceae</taxon>
        <taxon>Suessiales</taxon>
        <taxon>Symbiodiniaceae</taxon>
        <taxon>Cladocopium</taxon>
    </lineage>
</organism>
<evidence type="ECO:0000313" key="5">
    <source>
        <dbReference type="Proteomes" id="UP001152797"/>
    </source>
</evidence>
<dbReference type="PROSITE" id="PS50222">
    <property type="entry name" value="EF_HAND_2"/>
    <property type="match status" value="1"/>
</dbReference>
<evidence type="ECO:0000256" key="1">
    <source>
        <dbReference type="ARBA" id="ARBA00022837"/>
    </source>
</evidence>
<proteinExistence type="predicted"/>
<comment type="caution">
    <text evidence="3">The sequence shown here is derived from an EMBL/GenBank/DDBJ whole genome shotgun (WGS) entry which is preliminary data.</text>
</comment>
<sequence length="575" mass="64029">MAMEREPVVGLNALASGMAAVSQWLAKALTETSEMAEGRELVLAEAEQLFQRLSLFRPSVVSRDEWLHYWMLDSSAPSHYALTILQDELRKLVRKEAPKACAPAACISEVVDLMLQLFLQADADADGEISNQDMARCCKKCCQNSWDMPLEGAKKWLARGRKTEDGTLNYFEFVSELIGRQQHDARAPQNTKWLQSALPKLISFRPWRVEERPVLRPLDGPLGWRLGMANAEHNRRYLQAVEDLVGDPLHKANALLNTESGKACYNSTCSNSLGGGACDYDKVFQAVAKAIRIISVAQGRMKREFHEVCEQSFGSFPRSLLLGMDSPVQTARSALGVVVMRLKHLREQLQTGVPPCMQAMEEVLYANVDLSRFGLEVISLLDHQLTIESCGAGELKLPKSVRHRVDLGFHHNDIVVSLLQRFPAGRPELLMVEVGTAAADFTVHVLKALVQVQVITIDPWLNDFNKTDGPGPGRLVSTLARQALEPWGSRVTLLQMTGEDAAKLLPDAKYDLVFIDSGLHREGDVRSFLPKVRPGGVLCGHDFYKTPAYTRAILASVPEGKALYLGPDWMWWFEV</sequence>
<gene>
    <name evidence="3" type="ORF">C1SCF055_LOCUS29388</name>
</gene>
<dbReference type="EMBL" id="CAMXCT010003283">
    <property type="protein sequence ID" value="CAI4003526.1"/>
    <property type="molecule type" value="Genomic_DNA"/>
</dbReference>
<evidence type="ECO:0000259" key="2">
    <source>
        <dbReference type="PROSITE" id="PS50222"/>
    </source>
</evidence>
<dbReference type="EMBL" id="CAMXCT030003283">
    <property type="protein sequence ID" value="CAL4790838.1"/>
    <property type="molecule type" value="Genomic_DNA"/>
</dbReference>
<dbReference type="InterPro" id="IPR011992">
    <property type="entry name" value="EF-hand-dom_pair"/>
</dbReference>
<dbReference type="InterPro" id="IPR018247">
    <property type="entry name" value="EF_Hand_1_Ca_BS"/>
</dbReference>
<dbReference type="InterPro" id="IPR002048">
    <property type="entry name" value="EF_hand_dom"/>
</dbReference>
<keyword evidence="5" id="KW-1185">Reference proteome</keyword>
<evidence type="ECO:0000313" key="3">
    <source>
        <dbReference type="EMBL" id="CAI4003526.1"/>
    </source>
</evidence>
<dbReference type="Proteomes" id="UP001152797">
    <property type="component" value="Unassembled WGS sequence"/>
</dbReference>
<dbReference type="OrthoDB" id="445195at2759"/>
<reference evidence="3" key="1">
    <citation type="submission" date="2022-10" db="EMBL/GenBank/DDBJ databases">
        <authorList>
            <person name="Chen Y."/>
            <person name="Dougan E. K."/>
            <person name="Chan C."/>
            <person name="Rhodes N."/>
            <person name="Thang M."/>
        </authorList>
    </citation>
    <scope>NUCLEOTIDE SEQUENCE</scope>
</reference>
<name>A0A9P1D7P7_9DINO</name>
<dbReference type="Gene3D" id="3.40.50.150">
    <property type="entry name" value="Vaccinia Virus protein VP39"/>
    <property type="match status" value="1"/>
</dbReference>
<protein>
    <recommendedName>
        <fullName evidence="2">EF-hand domain-containing protein</fullName>
    </recommendedName>
</protein>
<reference evidence="4 5" key="2">
    <citation type="submission" date="2024-05" db="EMBL/GenBank/DDBJ databases">
        <authorList>
            <person name="Chen Y."/>
            <person name="Shah S."/>
            <person name="Dougan E. K."/>
            <person name="Thang M."/>
            <person name="Chan C."/>
        </authorList>
    </citation>
    <scope>NUCLEOTIDE SEQUENCE [LARGE SCALE GENOMIC DNA]</scope>
</reference>
<dbReference type="InterPro" id="IPR029063">
    <property type="entry name" value="SAM-dependent_MTases_sf"/>
</dbReference>
<accession>A0A9P1D7P7</accession>